<dbReference type="Proteomes" id="UP001218218">
    <property type="component" value="Unassembled WGS sequence"/>
</dbReference>
<keyword evidence="3" id="KW-1185">Reference proteome</keyword>
<accession>A0AAD6ZPQ4</accession>
<protein>
    <submittedName>
        <fullName evidence="2">Uncharacterized protein</fullName>
    </submittedName>
</protein>
<gene>
    <name evidence="2" type="ORF">DFH08DRAFT_814347</name>
</gene>
<comment type="caution">
    <text evidence="2">The sequence shown here is derived from an EMBL/GenBank/DDBJ whole genome shotgun (WGS) entry which is preliminary data.</text>
</comment>
<dbReference type="AlphaFoldDB" id="A0AAD6ZPQ4"/>
<evidence type="ECO:0000256" key="1">
    <source>
        <dbReference type="SAM" id="MobiDB-lite"/>
    </source>
</evidence>
<dbReference type="EMBL" id="JARIHO010000034">
    <property type="protein sequence ID" value="KAJ7333229.1"/>
    <property type="molecule type" value="Genomic_DNA"/>
</dbReference>
<proteinExistence type="predicted"/>
<evidence type="ECO:0000313" key="3">
    <source>
        <dbReference type="Proteomes" id="UP001218218"/>
    </source>
</evidence>
<evidence type="ECO:0000313" key="2">
    <source>
        <dbReference type="EMBL" id="KAJ7333229.1"/>
    </source>
</evidence>
<reference evidence="2" key="1">
    <citation type="submission" date="2023-03" db="EMBL/GenBank/DDBJ databases">
        <title>Massive genome expansion in bonnet fungi (Mycena s.s.) driven by repeated elements and novel gene families across ecological guilds.</title>
        <authorList>
            <consortium name="Lawrence Berkeley National Laboratory"/>
            <person name="Harder C.B."/>
            <person name="Miyauchi S."/>
            <person name="Viragh M."/>
            <person name="Kuo A."/>
            <person name="Thoen E."/>
            <person name="Andreopoulos B."/>
            <person name="Lu D."/>
            <person name="Skrede I."/>
            <person name="Drula E."/>
            <person name="Henrissat B."/>
            <person name="Morin E."/>
            <person name="Kohler A."/>
            <person name="Barry K."/>
            <person name="LaButti K."/>
            <person name="Morin E."/>
            <person name="Salamov A."/>
            <person name="Lipzen A."/>
            <person name="Mereny Z."/>
            <person name="Hegedus B."/>
            <person name="Baldrian P."/>
            <person name="Stursova M."/>
            <person name="Weitz H."/>
            <person name="Taylor A."/>
            <person name="Grigoriev I.V."/>
            <person name="Nagy L.G."/>
            <person name="Martin F."/>
            <person name="Kauserud H."/>
        </authorList>
    </citation>
    <scope>NUCLEOTIDE SEQUENCE</scope>
    <source>
        <strain evidence="2">CBHHK002</strain>
    </source>
</reference>
<feature type="region of interest" description="Disordered" evidence="1">
    <location>
        <begin position="190"/>
        <end position="213"/>
    </location>
</feature>
<name>A0AAD6ZPQ4_9AGAR</name>
<organism evidence="2 3">
    <name type="scientific">Mycena albidolilacea</name>
    <dbReference type="NCBI Taxonomy" id="1033008"/>
    <lineage>
        <taxon>Eukaryota</taxon>
        <taxon>Fungi</taxon>
        <taxon>Dikarya</taxon>
        <taxon>Basidiomycota</taxon>
        <taxon>Agaricomycotina</taxon>
        <taxon>Agaricomycetes</taxon>
        <taxon>Agaricomycetidae</taxon>
        <taxon>Agaricales</taxon>
        <taxon>Marasmiineae</taxon>
        <taxon>Mycenaceae</taxon>
        <taxon>Mycena</taxon>
    </lineage>
</organism>
<sequence>MHWSRASSPMPPQDFKNSCHFNIAAQSLAAAGVCSGNIHELLTGITEDVGSTNLLPITLDASLHHTAPLVVQFVAAVLQGVPDDDLAPAPTYLAAWLPAKLLPDAQLAALVPLLIALNSQNPSNTNTSDAHMEQTQHIGAALSNLLAHPPISWGPAVLLEPLLLLEHAAFPVFASPDVAVGGLARTADDTRTAAHGARRRGRGHLNPNPGGGVPRTMLAQTLMRLMLALSVLDPGKAWLVAAGGRQNGGKGEREGDVAEADGIGGRWIDIVLIAQI</sequence>